<dbReference type="NCBIfam" id="TIGR03016">
    <property type="entry name" value="pepcterm_hypo_1"/>
    <property type="match status" value="1"/>
</dbReference>
<dbReference type="InterPro" id="IPR017467">
    <property type="entry name" value="CHP03016_PEP-CTERM"/>
</dbReference>
<evidence type="ECO:0000256" key="1">
    <source>
        <dbReference type="SAM" id="SignalP"/>
    </source>
</evidence>
<protein>
    <submittedName>
        <fullName evidence="2">Exosortase</fullName>
    </submittedName>
</protein>
<dbReference type="EMBL" id="MUZR01000002">
    <property type="protein sequence ID" value="OOC11430.1"/>
    <property type="molecule type" value="Genomic_DNA"/>
</dbReference>
<dbReference type="RefSeq" id="WP_077243417.1">
    <property type="nucleotide sequence ID" value="NZ_MUZR01000002.1"/>
</dbReference>
<organism evidence="2 3">
    <name type="scientific">Thioalkalivibrio halophilus</name>
    <dbReference type="NCBI Taxonomy" id="252474"/>
    <lineage>
        <taxon>Bacteria</taxon>
        <taxon>Pseudomonadati</taxon>
        <taxon>Pseudomonadota</taxon>
        <taxon>Gammaproteobacteria</taxon>
        <taxon>Chromatiales</taxon>
        <taxon>Ectothiorhodospiraceae</taxon>
        <taxon>Thioalkalivibrio</taxon>
    </lineage>
</organism>
<dbReference type="AlphaFoldDB" id="A0A1V3A237"/>
<dbReference type="STRING" id="252474.B1A74_00195"/>
<keyword evidence="1" id="KW-0732">Signal</keyword>
<feature type="chain" id="PRO_5012595439" evidence="1">
    <location>
        <begin position="30"/>
        <end position="496"/>
    </location>
</feature>
<proteinExistence type="predicted"/>
<gene>
    <name evidence="2" type="ORF">B1A74_00195</name>
</gene>
<comment type="caution">
    <text evidence="2">The sequence shown here is derived from an EMBL/GenBank/DDBJ whole genome shotgun (WGS) entry which is preliminary data.</text>
</comment>
<dbReference type="Proteomes" id="UP000189177">
    <property type="component" value="Unassembled WGS sequence"/>
</dbReference>
<feature type="signal peptide" evidence="1">
    <location>
        <begin position="1"/>
        <end position="29"/>
    </location>
</feature>
<name>A0A1V3A237_9GAMM</name>
<evidence type="ECO:0000313" key="3">
    <source>
        <dbReference type="Proteomes" id="UP000189177"/>
    </source>
</evidence>
<accession>A0A1V3A237</accession>
<reference evidence="2 3" key="1">
    <citation type="submission" date="2017-02" db="EMBL/GenBank/DDBJ databases">
        <title>Genomic diversity within the haloalkaliphilic genus Thioalkalivibrio.</title>
        <authorList>
            <person name="Ahn A.-C."/>
            <person name="Meier-Kolthoff J."/>
            <person name="Overmars L."/>
            <person name="Richter M."/>
            <person name="Woyke T."/>
            <person name="Sorokin D.Y."/>
            <person name="Muyzer G."/>
        </authorList>
    </citation>
    <scope>NUCLEOTIDE SEQUENCE [LARGE SCALE GENOMIC DNA]</scope>
    <source>
        <strain evidence="2 3">HL17</strain>
    </source>
</reference>
<keyword evidence="3" id="KW-1185">Reference proteome</keyword>
<sequence>MPGAIAKRVPSARGWILPVLCLTSSPALAADWEVTPRISGSVEITDNVTLAPRGEESSDLIGRINPGVNLRRISPRMETRVSYRLNSRYHASESQEDRVSHHLRARNDWEVIPDTFFIEARASRRENVSSLLAPVGIDGSTPRGNLEETTRYSLSPVLRTRFGSFAEQELRYTYDEIRYHGSDRPNSDAHRVEYTLDSGAAFNRPFWQVAASHEKERFESGPEGEFSEVSGTLGYRFGRSLRLFGVAGYEDNDFPTTREDVDGGFWEVGAGWAPTRVTRIDGRYGERYFGKTRAFSLDHRSRRASYRLSFNEGITSTRERRGAQFNELSQQLGMTVDELFDQFTLEEVSFLLAISGLTEEAVVANYFFTRTWRASWSYDTGRSVFGVNAFQTQRESELESGLGLFQDNRRRTGINASWQWNLGPRTTSELSSGFSNTEFLGVDREDDRWYLRASVSREITPVLTARLALRHQRRDSDSRANEYRENSIIGMLIKEF</sequence>
<evidence type="ECO:0000313" key="2">
    <source>
        <dbReference type="EMBL" id="OOC11430.1"/>
    </source>
</evidence>